<feature type="domain" description="MEDS" evidence="3">
    <location>
        <begin position="9"/>
        <end position="150"/>
    </location>
</feature>
<keyword evidence="4" id="KW-0418">Kinase</keyword>
<dbReference type="PANTHER" id="PTHR35526:SF3">
    <property type="entry name" value="ANTI-SIGMA-F FACTOR RSBW"/>
    <property type="match status" value="1"/>
</dbReference>
<dbReference type="InterPro" id="IPR050267">
    <property type="entry name" value="Anti-sigma-factor_SerPK"/>
</dbReference>
<evidence type="ECO:0000256" key="1">
    <source>
        <dbReference type="ARBA" id="ARBA00022527"/>
    </source>
</evidence>
<evidence type="ECO:0000259" key="3">
    <source>
        <dbReference type="Pfam" id="PF14417"/>
    </source>
</evidence>
<dbReference type="Pfam" id="PF14417">
    <property type="entry name" value="MEDS"/>
    <property type="match status" value="1"/>
</dbReference>
<evidence type="ECO:0000313" key="5">
    <source>
        <dbReference type="Proteomes" id="UP000820669"/>
    </source>
</evidence>
<feature type="domain" description="Histidine kinase/HSP90-like ATPase" evidence="2">
    <location>
        <begin position="196"/>
        <end position="303"/>
    </location>
</feature>
<dbReference type="InterPro" id="IPR047718">
    <property type="entry name" value="RsbA-like_anti_sig"/>
</dbReference>
<dbReference type="CDD" id="cd16936">
    <property type="entry name" value="HATPase_RsbW-like"/>
    <property type="match status" value="1"/>
</dbReference>
<dbReference type="Pfam" id="PF13581">
    <property type="entry name" value="HATPase_c_2"/>
    <property type="match status" value="1"/>
</dbReference>
<gene>
    <name evidence="4" type="ORF">HF526_18320</name>
</gene>
<protein>
    <submittedName>
        <fullName evidence="4">Sensor histidine kinase</fullName>
    </submittedName>
</protein>
<organism evidence="4 5">
    <name type="scientific">Pseudonocardia acidicola</name>
    <dbReference type="NCBI Taxonomy" id="2724939"/>
    <lineage>
        <taxon>Bacteria</taxon>
        <taxon>Bacillati</taxon>
        <taxon>Actinomycetota</taxon>
        <taxon>Actinomycetes</taxon>
        <taxon>Pseudonocardiales</taxon>
        <taxon>Pseudonocardiaceae</taxon>
        <taxon>Pseudonocardia</taxon>
    </lineage>
</organism>
<keyword evidence="1" id="KW-0723">Serine/threonine-protein kinase</keyword>
<dbReference type="InterPro" id="IPR025847">
    <property type="entry name" value="MEDS_domain"/>
</dbReference>
<dbReference type="PANTHER" id="PTHR35526">
    <property type="entry name" value="ANTI-SIGMA-F FACTOR RSBW-RELATED"/>
    <property type="match status" value="1"/>
</dbReference>
<dbReference type="EMBL" id="JAAXLA010000033">
    <property type="protein sequence ID" value="NMH99251.1"/>
    <property type="molecule type" value="Genomic_DNA"/>
</dbReference>
<dbReference type="NCBIfam" id="NF041045">
    <property type="entry name" value="RsbA_anti_sig"/>
    <property type="match status" value="1"/>
</dbReference>
<proteinExistence type="predicted"/>
<name>A0ABX1SCF0_9PSEU</name>
<dbReference type="RefSeq" id="WP_169382728.1">
    <property type="nucleotide sequence ID" value="NZ_JAAXLA010000033.1"/>
</dbReference>
<dbReference type="Proteomes" id="UP000820669">
    <property type="component" value="Unassembled WGS sequence"/>
</dbReference>
<comment type="caution">
    <text evidence="4">The sequence shown here is derived from an EMBL/GenBank/DDBJ whole genome shotgun (WGS) entry which is preliminary data.</text>
</comment>
<dbReference type="SUPFAM" id="SSF55874">
    <property type="entry name" value="ATPase domain of HSP90 chaperone/DNA topoisomerase II/histidine kinase"/>
    <property type="match status" value="1"/>
</dbReference>
<evidence type="ECO:0000313" key="4">
    <source>
        <dbReference type="EMBL" id="NMH99251.1"/>
    </source>
</evidence>
<keyword evidence="5" id="KW-1185">Reference proteome</keyword>
<dbReference type="Gene3D" id="3.30.565.10">
    <property type="entry name" value="Histidine kinase-like ATPase, C-terminal domain"/>
    <property type="match status" value="1"/>
</dbReference>
<keyword evidence="4" id="KW-0808">Transferase</keyword>
<dbReference type="InterPro" id="IPR003594">
    <property type="entry name" value="HATPase_dom"/>
</dbReference>
<reference evidence="4 5" key="1">
    <citation type="submission" date="2020-04" db="EMBL/GenBank/DDBJ databases">
        <authorList>
            <person name="Klaysubun C."/>
            <person name="Duangmal K."/>
            <person name="Lipun K."/>
        </authorList>
    </citation>
    <scope>NUCLEOTIDE SEQUENCE [LARGE SCALE GENOMIC DNA]</scope>
    <source>
        <strain evidence="4 5">K10HN5</strain>
    </source>
</reference>
<evidence type="ECO:0000259" key="2">
    <source>
        <dbReference type="Pfam" id="PF13581"/>
    </source>
</evidence>
<dbReference type="InterPro" id="IPR036890">
    <property type="entry name" value="HATPase_C_sf"/>
</dbReference>
<sequence length="307" mass="32289">MTGTTGMVHAGVLYSTPAQLADQLSLRVGTALAAGEPVVAVLDAANRSALVDALGADAAAVEFQDPARVHSVPAFTVAVRWARLTRRVETPGVRTTVIGQHVPDLPGCDPGYWARLDAALNVTLHGLPITMLCPCPIRGELVAQARSTHPTLLADGHSAPSASYRDPADVVAEYPPPPPPDLGPPTAELDFRSPELPAVRHLVASVSTQAGLATERIADFVLAVNEIASNSVEHGAGTGRLRLWIWATGVTCEVFDTGRMTVPFPGMVAPAPSGERGRGLWLASELSDVLQAWSDEGGTVVRLFVER</sequence>
<accession>A0ABX1SCF0</accession>
<dbReference type="GO" id="GO:0016301">
    <property type="term" value="F:kinase activity"/>
    <property type="evidence" value="ECO:0007669"/>
    <property type="project" value="UniProtKB-KW"/>
</dbReference>